<keyword evidence="1" id="KW-0472">Membrane</keyword>
<dbReference type="Gene3D" id="1.20.1050.130">
    <property type="match status" value="1"/>
</dbReference>
<dbReference type="InterPro" id="IPR010987">
    <property type="entry name" value="Glutathione-S-Trfase_C-like"/>
</dbReference>
<organism evidence="3 4">
    <name type="scientific">Puccinia triticina</name>
    <dbReference type="NCBI Taxonomy" id="208348"/>
    <lineage>
        <taxon>Eukaryota</taxon>
        <taxon>Fungi</taxon>
        <taxon>Dikarya</taxon>
        <taxon>Basidiomycota</taxon>
        <taxon>Pucciniomycotina</taxon>
        <taxon>Pucciniomycetes</taxon>
        <taxon>Pucciniales</taxon>
        <taxon>Pucciniaceae</taxon>
        <taxon>Puccinia</taxon>
    </lineage>
</organism>
<dbReference type="SUPFAM" id="SSF47616">
    <property type="entry name" value="GST C-terminal domain-like"/>
    <property type="match status" value="1"/>
</dbReference>
<proteinExistence type="predicted"/>
<evidence type="ECO:0000259" key="2">
    <source>
        <dbReference type="PROSITE" id="PS50405"/>
    </source>
</evidence>
<accession>A0ABY7CGP2</accession>
<feature type="transmembrane region" description="Helical" evidence="1">
    <location>
        <begin position="218"/>
        <end position="236"/>
    </location>
</feature>
<keyword evidence="4" id="KW-1185">Reference proteome</keyword>
<evidence type="ECO:0000313" key="3">
    <source>
        <dbReference type="EMBL" id="WAQ81972.1"/>
    </source>
</evidence>
<dbReference type="GeneID" id="77807185"/>
<dbReference type="InterPro" id="IPR036282">
    <property type="entry name" value="Glutathione-S-Trfase_C_sf"/>
</dbReference>
<dbReference type="PROSITE" id="PS50405">
    <property type="entry name" value="GST_CTER"/>
    <property type="match status" value="1"/>
</dbReference>
<dbReference type="EMBL" id="CP110422">
    <property type="protein sequence ID" value="WAQ81972.1"/>
    <property type="molecule type" value="Genomic_DNA"/>
</dbReference>
<keyword evidence="1" id="KW-1133">Transmembrane helix</keyword>
<keyword evidence="1" id="KW-0812">Transmembrane</keyword>
<dbReference type="PANTHER" id="PTHR44051:SF8">
    <property type="entry name" value="GLUTATHIONE S-TRANSFERASE GSTA"/>
    <property type="match status" value="1"/>
</dbReference>
<dbReference type="PANTHER" id="PTHR44051">
    <property type="entry name" value="GLUTATHIONE S-TRANSFERASE-RELATED"/>
    <property type="match status" value="1"/>
</dbReference>
<dbReference type="Proteomes" id="UP001164743">
    <property type="component" value="Chromosome 2A"/>
</dbReference>
<evidence type="ECO:0000256" key="1">
    <source>
        <dbReference type="SAM" id="Phobius"/>
    </source>
</evidence>
<sequence length="249" mass="28511">MNTPRCQGVQILIEELKLKYKFACLVEYCNIPVLLDNNSDAINGKATPFAVMESAAIMFYLCDWIDWNFVFHFETPLELSNMQQWIEWGTTELVIPSHKLIDICRYVPEKSPELEAHLRSHIKASFGVMDNHLSRSDGGQRRKFLAGAGEGAYSLADMLICPTVNIRFLWAEEKEILVDYPSVLSMVGSTAGYVQYQQEVNRSSLATDRDMSPVYKRVYAIVYSIILTFDVLFAYYKCVEWSNVSVKNQ</sequence>
<name>A0ABY7CGP2_9BASI</name>
<feature type="domain" description="GST C-terminal" evidence="2">
    <location>
        <begin position="75"/>
        <end position="214"/>
    </location>
</feature>
<protein>
    <recommendedName>
        <fullName evidence="2">GST C-terminal domain-containing protein</fullName>
    </recommendedName>
</protein>
<dbReference type="RefSeq" id="XP_053017527.1">
    <property type="nucleotide sequence ID" value="XM_053166290.1"/>
</dbReference>
<gene>
    <name evidence="3" type="ORF">PtA15_2A285</name>
</gene>
<evidence type="ECO:0000313" key="4">
    <source>
        <dbReference type="Proteomes" id="UP001164743"/>
    </source>
</evidence>
<reference evidence="3" key="1">
    <citation type="submission" date="2022-10" db="EMBL/GenBank/DDBJ databases">
        <title>Puccinia triticina Genome sequencing and assembly.</title>
        <authorList>
            <person name="Li C."/>
        </authorList>
    </citation>
    <scope>NUCLEOTIDE SEQUENCE</scope>
    <source>
        <strain evidence="3">Pt15</strain>
    </source>
</reference>